<dbReference type="InterPro" id="IPR022742">
    <property type="entry name" value="Hydrolase_4"/>
</dbReference>
<dbReference type="SUPFAM" id="SSF53474">
    <property type="entry name" value="alpha/beta-Hydrolases"/>
    <property type="match status" value="1"/>
</dbReference>
<sequence>MIARLDAERPLFFGADQGLFGIYHPPVAPATQAVLLCPPLGQDHIRSHRLYRQLANALAAAGMPALRFDFHGSGDSAGDSTDIRWDRCLADTTAAAAELRQLSGCDRIALFGARLGGSVALAAAANVKPDRVIAWDPVLNGADYVARLDALQDSLRIDTRRFSQARTAEAAAGQWQGFTIDARLRQQLAELQLEPPSTQVRLIESALPVTTSADRQRFIANGATVTTLSSSTPWEELDRLEIAIISHELVQSASGLLREAT</sequence>
<feature type="domain" description="Serine aminopeptidase S33" evidence="1">
    <location>
        <begin position="49"/>
        <end position="148"/>
    </location>
</feature>
<keyword evidence="3" id="KW-1185">Reference proteome</keyword>
<dbReference type="Proteomes" id="UP001596018">
    <property type="component" value="Unassembled WGS sequence"/>
</dbReference>
<evidence type="ECO:0000313" key="3">
    <source>
        <dbReference type="Proteomes" id="UP001596018"/>
    </source>
</evidence>
<protein>
    <submittedName>
        <fullName evidence="2">Alpha/beta fold hydrolase</fullName>
    </submittedName>
</protein>
<organism evidence="2 3">
    <name type="scientific">Rhodanobacter ginsenosidimutans</name>
    <dbReference type="NCBI Taxonomy" id="490571"/>
    <lineage>
        <taxon>Bacteria</taxon>
        <taxon>Pseudomonadati</taxon>
        <taxon>Pseudomonadota</taxon>
        <taxon>Gammaproteobacteria</taxon>
        <taxon>Lysobacterales</taxon>
        <taxon>Rhodanobacteraceae</taxon>
        <taxon>Rhodanobacter</taxon>
    </lineage>
</organism>
<dbReference type="InterPro" id="IPR029058">
    <property type="entry name" value="AB_hydrolase_fold"/>
</dbReference>
<dbReference type="Pfam" id="PF12146">
    <property type="entry name" value="Hydrolase_4"/>
    <property type="match status" value="1"/>
</dbReference>
<name>A0ABW0JTV3_9GAMM</name>
<gene>
    <name evidence="2" type="ORF">ACFPK0_03640</name>
</gene>
<evidence type="ECO:0000313" key="2">
    <source>
        <dbReference type="EMBL" id="MFC5439106.1"/>
    </source>
</evidence>
<evidence type="ECO:0000259" key="1">
    <source>
        <dbReference type="Pfam" id="PF12146"/>
    </source>
</evidence>
<reference evidence="3" key="1">
    <citation type="journal article" date="2019" name="Int. J. Syst. Evol. Microbiol.">
        <title>The Global Catalogue of Microorganisms (GCM) 10K type strain sequencing project: providing services to taxonomists for standard genome sequencing and annotation.</title>
        <authorList>
            <consortium name="The Broad Institute Genomics Platform"/>
            <consortium name="The Broad Institute Genome Sequencing Center for Infectious Disease"/>
            <person name="Wu L."/>
            <person name="Ma J."/>
        </authorList>
    </citation>
    <scope>NUCLEOTIDE SEQUENCE [LARGE SCALE GENOMIC DNA]</scope>
    <source>
        <strain evidence="3">KACC 12822</strain>
    </source>
</reference>
<accession>A0ABW0JTV3</accession>
<proteinExistence type="predicted"/>
<keyword evidence="2" id="KW-0378">Hydrolase</keyword>
<dbReference type="EMBL" id="JBHSMM010000001">
    <property type="protein sequence ID" value="MFC5439106.1"/>
    <property type="molecule type" value="Genomic_DNA"/>
</dbReference>
<dbReference type="Gene3D" id="3.40.50.1820">
    <property type="entry name" value="alpha/beta hydrolase"/>
    <property type="match status" value="1"/>
</dbReference>
<dbReference type="RefSeq" id="WP_377338433.1">
    <property type="nucleotide sequence ID" value="NZ_JALBWS010000015.1"/>
</dbReference>
<comment type="caution">
    <text evidence="2">The sequence shown here is derived from an EMBL/GenBank/DDBJ whole genome shotgun (WGS) entry which is preliminary data.</text>
</comment>
<dbReference type="GO" id="GO:0016787">
    <property type="term" value="F:hydrolase activity"/>
    <property type="evidence" value="ECO:0007669"/>
    <property type="project" value="UniProtKB-KW"/>
</dbReference>